<organism evidence="3 4">
    <name type="scientific">Streptomyces longispororuber</name>
    <dbReference type="NCBI Taxonomy" id="68230"/>
    <lineage>
        <taxon>Bacteria</taxon>
        <taxon>Bacillati</taxon>
        <taxon>Actinomycetota</taxon>
        <taxon>Actinomycetes</taxon>
        <taxon>Kitasatosporales</taxon>
        <taxon>Streptomycetaceae</taxon>
        <taxon>Streptomyces</taxon>
    </lineage>
</organism>
<feature type="chain" id="PRO_5039146070" description="Integral membrane protein" evidence="2">
    <location>
        <begin position="23"/>
        <end position="172"/>
    </location>
</feature>
<keyword evidence="1" id="KW-0472">Membrane</keyword>
<reference evidence="3" key="2">
    <citation type="submission" date="2020-09" db="EMBL/GenBank/DDBJ databases">
        <authorList>
            <person name="Sun Q."/>
            <person name="Ohkuma M."/>
        </authorList>
    </citation>
    <scope>NUCLEOTIDE SEQUENCE</scope>
    <source>
        <strain evidence="3">JCM 4784</strain>
    </source>
</reference>
<keyword evidence="1" id="KW-0812">Transmembrane</keyword>
<feature type="transmembrane region" description="Helical" evidence="1">
    <location>
        <begin position="148"/>
        <end position="164"/>
    </location>
</feature>
<keyword evidence="4" id="KW-1185">Reference proteome</keyword>
<keyword evidence="2" id="KW-0732">Signal</keyword>
<protein>
    <recommendedName>
        <fullName evidence="5">Integral membrane protein</fullName>
    </recommendedName>
</protein>
<accession>A0A919DP67</accession>
<evidence type="ECO:0000256" key="1">
    <source>
        <dbReference type="SAM" id="Phobius"/>
    </source>
</evidence>
<dbReference type="Proteomes" id="UP000608024">
    <property type="component" value="Unassembled WGS sequence"/>
</dbReference>
<sequence length="172" mass="16268">MNAAAGAGLALVAAAGAAGVSAAACRDPAGGPGVPRLTLLGWGLALAAGAGLALYGTGARGGDPRPGVTAALLVLGTGLLCAGTVAVAAVVALCLCAGAAAYAVSLLLPVGRAFVPGGWPVGRRVCLCAAASAAGVFAGVCWLPQARGAVGVVACAVGLLWLAREVRPYRAG</sequence>
<proteinExistence type="predicted"/>
<evidence type="ECO:0008006" key="5">
    <source>
        <dbReference type="Google" id="ProtNLM"/>
    </source>
</evidence>
<gene>
    <name evidence="3" type="ORF">GCM10018785_37780</name>
</gene>
<reference evidence="3" key="1">
    <citation type="journal article" date="2014" name="Int. J. Syst. Evol. Microbiol.">
        <title>Complete genome sequence of Corynebacterium casei LMG S-19264T (=DSM 44701T), isolated from a smear-ripened cheese.</title>
        <authorList>
            <consortium name="US DOE Joint Genome Institute (JGI-PGF)"/>
            <person name="Walter F."/>
            <person name="Albersmeier A."/>
            <person name="Kalinowski J."/>
            <person name="Ruckert C."/>
        </authorList>
    </citation>
    <scope>NUCLEOTIDE SEQUENCE</scope>
    <source>
        <strain evidence="3">JCM 4784</strain>
    </source>
</reference>
<dbReference type="EMBL" id="BNBT01000053">
    <property type="protein sequence ID" value="GHE65356.1"/>
    <property type="molecule type" value="Genomic_DNA"/>
</dbReference>
<evidence type="ECO:0000313" key="3">
    <source>
        <dbReference type="EMBL" id="GHE65356.1"/>
    </source>
</evidence>
<keyword evidence="1" id="KW-1133">Transmembrane helix</keyword>
<feature type="signal peptide" evidence="2">
    <location>
        <begin position="1"/>
        <end position="22"/>
    </location>
</feature>
<feature type="transmembrane region" description="Helical" evidence="1">
    <location>
        <begin position="38"/>
        <end position="56"/>
    </location>
</feature>
<evidence type="ECO:0000313" key="4">
    <source>
        <dbReference type="Proteomes" id="UP000608024"/>
    </source>
</evidence>
<dbReference type="AlphaFoldDB" id="A0A919DP67"/>
<evidence type="ECO:0000256" key="2">
    <source>
        <dbReference type="SAM" id="SignalP"/>
    </source>
</evidence>
<name>A0A919DP67_9ACTN</name>
<comment type="caution">
    <text evidence="3">The sequence shown here is derived from an EMBL/GenBank/DDBJ whole genome shotgun (WGS) entry which is preliminary data.</text>
</comment>
<dbReference type="RefSeq" id="WP_190137141.1">
    <property type="nucleotide sequence ID" value="NZ_BNBT01000053.1"/>
</dbReference>
<feature type="transmembrane region" description="Helical" evidence="1">
    <location>
        <begin position="68"/>
        <end position="101"/>
    </location>
</feature>